<evidence type="ECO:0000313" key="1">
    <source>
        <dbReference type="EMBL" id="GME78718.1"/>
    </source>
</evidence>
<protein>
    <submittedName>
        <fullName evidence="1">Unnamed protein product</fullName>
    </submittedName>
</protein>
<name>A0ACB5T1F3_AMBMO</name>
<gene>
    <name evidence="1" type="ORF">Amon02_000357800</name>
</gene>
<dbReference type="Proteomes" id="UP001165064">
    <property type="component" value="Unassembled WGS sequence"/>
</dbReference>
<sequence>MSKFKALGNGTRQPDTSNLTPSHHKFNQPQTSIKMSDGKKPEVNANLIEQLLKKLAMGEELTEKQRKDMKDYKFWKTQPVAKFDEKIDHEGPIDKPKTPADIPDTPYPMLKEFEWVTMDLDQDEQLSEVHEFLHANYVEDKDSTFRFAYSPEFFEWALKPPGWKKEWHVGVRAKASKKLVAFISAIPAKLRVRSKELQTVEINFLVVHKQLRNKRLAPVLIKEITRRVNKHDIWQALYTAGVVLPSPVTTCRYTHRPLNWPKLYDIGFSGLRPGETKASTVAKYTIGSTTKVAGLRPMKLEDVDEVFELFEKFHERYDIVQKFTKPEFTHWMLGDAQQQKLDIKDKIIVSYVVENPETHKITDFLSFYILPFSVLEDSKYDTLNAAYLFYYATDADFGKGDRFSEEATSALTKRLESLVGDGLVLAKNMDMDVFNALTSQDNVLFLDDLKFGLGDGFLNLYLFNYMTFPIKGGLQENNEFDLVNRSGVGVVML</sequence>
<dbReference type="EMBL" id="BSXS01002301">
    <property type="protein sequence ID" value="GME78718.1"/>
    <property type="molecule type" value="Genomic_DNA"/>
</dbReference>
<proteinExistence type="predicted"/>
<reference evidence="1" key="1">
    <citation type="submission" date="2023-04" db="EMBL/GenBank/DDBJ databases">
        <title>Ambrosiozyma monospora NBRC 10751.</title>
        <authorList>
            <person name="Ichikawa N."/>
            <person name="Sato H."/>
            <person name="Tonouchi N."/>
        </authorList>
    </citation>
    <scope>NUCLEOTIDE SEQUENCE</scope>
    <source>
        <strain evidence="1">NBRC 10751</strain>
    </source>
</reference>
<organism evidence="1 2">
    <name type="scientific">Ambrosiozyma monospora</name>
    <name type="common">Yeast</name>
    <name type="synonym">Endomycopsis monosporus</name>
    <dbReference type="NCBI Taxonomy" id="43982"/>
    <lineage>
        <taxon>Eukaryota</taxon>
        <taxon>Fungi</taxon>
        <taxon>Dikarya</taxon>
        <taxon>Ascomycota</taxon>
        <taxon>Saccharomycotina</taxon>
        <taxon>Pichiomycetes</taxon>
        <taxon>Pichiales</taxon>
        <taxon>Pichiaceae</taxon>
        <taxon>Ambrosiozyma</taxon>
    </lineage>
</organism>
<keyword evidence="2" id="KW-1185">Reference proteome</keyword>
<accession>A0ACB5T1F3</accession>
<comment type="caution">
    <text evidence="1">The sequence shown here is derived from an EMBL/GenBank/DDBJ whole genome shotgun (WGS) entry which is preliminary data.</text>
</comment>
<evidence type="ECO:0000313" key="2">
    <source>
        <dbReference type="Proteomes" id="UP001165064"/>
    </source>
</evidence>